<evidence type="ECO:0000313" key="2">
    <source>
        <dbReference type="EMBL" id="JAR89114.1"/>
    </source>
</evidence>
<sequence>MQTTLFFIVFHVVVIVITLFAEKRVSFLHGLLCGTRSAIVVTARPLVRWRKAKLTVVLLPLQLGHVHCCHQDAPFHLGRHLWHLLRRPRRDRPPTRQDRPLHVATLFPHHLFRWPFLLNRHGSFWFWVGHSRFFSPRFHHCHPRN</sequence>
<keyword evidence="1" id="KW-0812">Transmembrane</keyword>
<reference evidence="2" key="1">
    <citation type="journal article" date="2018" name="PLoS Negl. Trop. Dis.">
        <title>Sialome diversity of ticks revealed by RNAseq of single tick salivary glands.</title>
        <authorList>
            <person name="Perner J."/>
            <person name="Kropackova S."/>
            <person name="Kopacek P."/>
            <person name="Ribeiro J.M."/>
        </authorList>
    </citation>
    <scope>NUCLEOTIDE SEQUENCE</scope>
    <source>
        <strain evidence="2">Siblings of single egg batch collected in Ceske Budejovice</strain>
        <tissue evidence="2">Salivary glands</tissue>
    </source>
</reference>
<keyword evidence="1" id="KW-0472">Membrane</keyword>
<keyword evidence="1" id="KW-1133">Transmembrane helix</keyword>
<dbReference type="EMBL" id="GEGO01006290">
    <property type="protein sequence ID" value="JAR89114.1"/>
    <property type="molecule type" value="Transcribed_RNA"/>
</dbReference>
<name>A0A147BEA6_IXORI</name>
<accession>A0A147BEA6</accession>
<protein>
    <submittedName>
        <fullName evidence="2">Putative secreted protein</fullName>
    </submittedName>
</protein>
<proteinExistence type="predicted"/>
<organism evidence="2">
    <name type="scientific">Ixodes ricinus</name>
    <name type="common">Common tick</name>
    <name type="synonym">Acarus ricinus</name>
    <dbReference type="NCBI Taxonomy" id="34613"/>
    <lineage>
        <taxon>Eukaryota</taxon>
        <taxon>Metazoa</taxon>
        <taxon>Ecdysozoa</taxon>
        <taxon>Arthropoda</taxon>
        <taxon>Chelicerata</taxon>
        <taxon>Arachnida</taxon>
        <taxon>Acari</taxon>
        <taxon>Parasitiformes</taxon>
        <taxon>Ixodida</taxon>
        <taxon>Ixodoidea</taxon>
        <taxon>Ixodidae</taxon>
        <taxon>Ixodinae</taxon>
        <taxon>Ixodes</taxon>
    </lineage>
</organism>
<evidence type="ECO:0000256" key="1">
    <source>
        <dbReference type="SAM" id="Phobius"/>
    </source>
</evidence>
<dbReference type="AlphaFoldDB" id="A0A147BEA6"/>
<feature type="transmembrane region" description="Helical" evidence="1">
    <location>
        <begin position="5"/>
        <end position="21"/>
    </location>
</feature>